<keyword evidence="8 18" id="KW-0812">Transmembrane</keyword>
<keyword evidence="12 18" id="KW-1133">Transmembrane helix</keyword>
<evidence type="ECO:0000256" key="2">
    <source>
        <dbReference type="ARBA" id="ARBA00004429"/>
    </source>
</evidence>
<dbReference type="SUPFAM" id="SSF47384">
    <property type="entry name" value="Homodimeric domain of signal transducing histidine kinase"/>
    <property type="match status" value="1"/>
</dbReference>
<evidence type="ECO:0000256" key="10">
    <source>
        <dbReference type="ARBA" id="ARBA00022777"/>
    </source>
</evidence>
<keyword evidence="24" id="KW-1185">Reference proteome</keyword>
<name>A0A420ED64_9ALTE</name>
<dbReference type="PANTHER" id="PTHR45339">
    <property type="entry name" value="HYBRID SIGNAL TRANSDUCTION HISTIDINE KINASE J"/>
    <property type="match status" value="1"/>
</dbReference>
<dbReference type="SUPFAM" id="SSF55874">
    <property type="entry name" value="ATPase domain of HSP90 chaperone/DNA topoisomerase II/histidine kinase"/>
    <property type="match status" value="1"/>
</dbReference>
<feature type="domain" description="HPt" evidence="22">
    <location>
        <begin position="823"/>
        <end position="925"/>
    </location>
</feature>
<dbReference type="CDD" id="cd17546">
    <property type="entry name" value="REC_hyHK_CKI1_RcsC-like"/>
    <property type="match status" value="1"/>
</dbReference>
<comment type="subcellular location">
    <subcellularLocation>
        <location evidence="2">Cell inner membrane</location>
        <topology evidence="2">Multi-pass membrane protein</topology>
    </subcellularLocation>
</comment>
<evidence type="ECO:0000256" key="12">
    <source>
        <dbReference type="ARBA" id="ARBA00022989"/>
    </source>
</evidence>
<evidence type="ECO:0000259" key="19">
    <source>
        <dbReference type="PROSITE" id="PS50109"/>
    </source>
</evidence>
<evidence type="ECO:0000256" key="17">
    <source>
        <dbReference type="SAM" id="Coils"/>
    </source>
</evidence>
<dbReference type="OrthoDB" id="9810730at2"/>
<feature type="domain" description="Response regulatory" evidence="20">
    <location>
        <begin position="668"/>
        <end position="784"/>
    </location>
</feature>
<keyword evidence="9" id="KW-0547">Nucleotide-binding</keyword>
<dbReference type="EC" id="2.7.13.3" evidence="3"/>
<feature type="modified residue" description="Phosphohistidine" evidence="15">
    <location>
        <position position="863"/>
    </location>
</feature>
<evidence type="ECO:0000313" key="24">
    <source>
        <dbReference type="Proteomes" id="UP000286482"/>
    </source>
</evidence>
<evidence type="ECO:0000256" key="13">
    <source>
        <dbReference type="ARBA" id="ARBA00023012"/>
    </source>
</evidence>
<dbReference type="PROSITE" id="PS50894">
    <property type="entry name" value="HPT"/>
    <property type="match status" value="1"/>
</dbReference>
<dbReference type="Pfam" id="PF01627">
    <property type="entry name" value="Hpt"/>
    <property type="match status" value="1"/>
</dbReference>
<dbReference type="InterPro" id="IPR036097">
    <property type="entry name" value="HisK_dim/P_sf"/>
</dbReference>
<dbReference type="Proteomes" id="UP000286482">
    <property type="component" value="Unassembled WGS sequence"/>
</dbReference>
<dbReference type="CDD" id="cd16922">
    <property type="entry name" value="HATPase_EvgS-ArcB-TorS-like"/>
    <property type="match status" value="1"/>
</dbReference>
<dbReference type="InterPro" id="IPR003594">
    <property type="entry name" value="HATPase_dom"/>
</dbReference>
<dbReference type="InterPro" id="IPR011006">
    <property type="entry name" value="CheY-like_superfamily"/>
</dbReference>
<dbReference type="Gene3D" id="6.10.340.10">
    <property type="match status" value="1"/>
</dbReference>
<evidence type="ECO:0000256" key="8">
    <source>
        <dbReference type="ARBA" id="ARBA00022692"/>
    </source>
</evidence>
<dbReference type="PANTHER" id="PTHR45339:SF1">
    <property type="entry name" value="HYBRID SIGNAL TRANSDUCTION HISTIDINE KINASE J"/>
    <property type="match status" value="1"/>
</dbReference>
<evidence type="ECO:0000256" key="16">
    <source>
        <dbReference type="PROSITE-ProRule" id="PRU00169"/>
    </source>
</evidence>
<evidence type="ECO:0000256" key="15">
    <source>
        <dbReference type="PROSITE-ProRule" id="PRU00110"/>
    </source>
</evidence>
<protein>
    <recommendedName>
        <fullName evidence="3">histidine kinase</fullName>
        <ecNumber evidence="3">2.7.13.3</ecNumber>
    </recommendedName>
</protein>
<keyword evidence="10 23" id="KW-0418">Kinase</keyword>
<evidence type="ECO:0000256" key="3">
    <source>
        <dbReference type="ARBA" id="ARBA00012438"/>
    </source>
</evidence>
<dbReference type="GO" id="GO:0000155">
    <property type="term" value="F:phosphorelay sensor kinase activity"/>
    <property type="evidence" value="ECO:0007669"/>
    <property type="project" value="InterPro"/>
</dbReference>
<keyword evidence="4" id="KW-1003">Cell membrane</keyword>
<evidence type="ECO:0000256" key="6">
    <source>
        <dbReference type="ARBA" id="ARBA00022553"/>
    </source>
</evidence>
<keyword evidence="7 23" id="KW-0808">Transferase</keyword>
<accession>A0A420ED64</accession>
<keyword evidence="17" id="KW-0175">Coiled coil</keyword>
<dbReference type="Pfam" id="PF00512">
    <property type="entry name" value="HisKA"/>
    <property type="match status" value="1"/>
</dbReference>
<keyword evidence="14 18" id="KW-0472">Membrane</keyword>
<dbReference type="InterPro" id="IPR019247">
    <property type="entry name" value="Histidine_kinase_BarA_N"/>
</dbReference>
<dbReference type="Gene3D" id="3.30.565.10">
    <property type="entry name" value="Histidine kinase-like ATPase, C-terminal domain"/>
    <property type="match status" value="1"/>
</dbReference>
<evidence type="ECO:0000313" key="23">
    <source>
        <dbReference type="EMBL" id="RKF18611.1"/>
    </source>
</evidence>
<dbReference type="Gene3D" id="1.10.287.130">
    <property type="match status" value="1"/>
</dbReference>
<dbReference type="InterPro" id="IPR001789">
    <property type="entry name" value="Sig_transdc_resp-reg_receiver"/>
</dbReference>
<dbReference type="SMART" id="SM00388">
    <property type="entry name" value="HisKA"/>
    <property type="match status" value="1"/>
</dbReference>
<dbReference type="NCBIfam" id="NF008318">
    <property type="entry name" value="PRK11107.1"/>
    <property type="match status" value="1"/>
</dbReference>
<dbReference type="SUPFAM" id="SSF158472">
    <property type="entry name" value="HAMP domain-like"/>
    <property type="match status" value="1"/>
</dbReference>
<evidence type="ECO:0000256" key="4">
    <source>
        <dbReference type="ARBA" id="ARBA00022475"/>
    </source>
</evidence>
<dbReference type="CDD" id="cd00082">
    <property type="entry name" value="HisKA"/>
    <property type="match status" value="1"/>
</dbReference>
<evidence type="ECO:0000256" key="14">
    <source>
        <dbReference type="ARBA" id="ARBA00023136"/>
    </source>
</evidence>
<dbReference type="SMART" id="SM00387">
    <property type="entry name" value="HATPase_c"/>
    <property type="match status" value="1"/>
</dbReference>
<dbReference type="SMART" id="SM00448">
    <property type="entry name" value="REC"/>
    <property type="match status" value="1"/>
</dbReference>
<dbReference type="PROSITE" id="PS50885">
    <property type="entry name" value="HAMP"/>
    <property type="match status" value="1"/>
</dbReference>
<dbReference type="SUPFAM" id="SSF47226">
    <property type="entry name" value="Histidine-containing phosphotransfer domain, HPT domain"/>
    <property type="match status" value="1"/>
</dbReference>
<organism evidence="23 24">
    <name type="scientific">Alginatibacterium sediminis</name>
    <dbReference type="NCBI Taxonomy" id="2164068"/>
    <lineage>
        <taxon>Bacteria</taxon>
        <taxon>Pseudomonadati</taxon>
        <taxon>Pseudomonadota</taxon>
        <taxon>Gammaproteobacteria</taxon>
        <taxon>Alteromonadales</taxon>
        <taxon>Alteromonadaceae</taxon>
        <taxon>Alginatibacterium</taxon>
    </lineage>
</organism>
<dbReference type="FunFam" id="3.30.565.10:FF:000010">
    <property type="entry name" value="Sensor histidine kinase RcsC"/>
    <property type="match status" value="1"/>
</dbReference>
<dbReference type="PROSITE" id="PS50110">
    <property type="entry name" value="RESPONSE_REGULATORY"/>
    <property type="match status" value="1"/>
</dbReference>
<keyword evidence="11" id="KW-0067">ATP-binding</keyword>
<dbReference type="EMBL" id="RAQO01000005">
    <property type="protein sequence ID" value="RKF18611.1"/>
    <property type="molecule type" value="Genomic_DNA"/>
</dbReference>
<keyword evidence="13" id="KW-0902">Two-component regulatory system</keyword>
<dbReference type="InterPro" id="IPR008207">
    <property type="entry name" value="Sig_transdc_His_kin_Hpt_dom"/>
</dbReference>
<dbReference type="Pfam" id="PF02518">
    <property type="entry name" value="HATPase_c"/>
    <property type="match status" value="1"/>
</dbReference>
<dbReference type="InterPro" id="IPR005467">
    <property type="entry name" value="His_kinase_dom"/>
</dbReference>
<feature type="transmembrane region" description="Helical" evidence="18">
    <location>
        <begin position="175"/>
        <end position="195"/>
    </location>
</feature>
<feature type="domain" description="HAMP" evidence="21">
    <location>
        <begin position="197"/>
        <end position="249"/>
    </location>
</feature>
<proteinExistence type="predicted"/>
<comment type="caution">
    <text evidence="23">The sequence shown here is derived from an EMBL/GenBank/DDBJ whole genome shotgun (WGS) entry which is preliminary data.</text>
</comment>
<evidence type="ECO:0000256" key="18">
    <source>
        <dbReference type="SAM" id="Phobius"/>
    </source>
</evidence>
<reference evidence="23 24" key="1">
    <citation type="submission" date="2018-09" db="EMBL/GenBank/DDBJ databases">
        <authorList>
            <person name="Wang Z."/>
        </authorList>
    </citation>
    <scope>NUCLEOTIDE SEQUENCE [LARGE SCALE GENOMIC DNA]</scope>
    <source>
        <strain evidence="23 24">ALS 81</strain>
    </source>
</reference>
<keyword evidence="6 16" id="KW-0597">Phosphoprotein</keyword>
<dbReference type="RefSeq" id="WP_120354690.1">
    <property type="nucleotide sequence ID" value="NZ_RAQO01000005.1"/>
</dbReference>
<comment type="catalytic activity">
    <reaction evidence="1">
        <text>ATP + protein L-histidine = ADP + protein N-phospho-L-histidine.</text>
        <dbReference type="EC" id="2.7.13.3"/>
    </reaction>
</comment>
<dbReference type="Pfam" id="PF09984">
    <property type="entry name" value="sCache_4"/>
    <property type="match status" value="1"/>
</dbReference>
<dbReference type="InterPro" id="IPR036641">
    <property type="entry name" value="HPT_dom_sf"/>
</dbReference>
<evidence type="ECO:0000256" key="9">
    <source>
        <dbReference type="ARBA" id="ARBA00022741"/>
    </source>
</evidence>
<evidence type="ECO:0000259" key="20">
    <source>
        <dbReference type="PROSITE" id="PS50110"/>
    </source>
</evidence>
<keyword evidence="5" id="KW-0997">Cell inner membrane</keyword>
<dbReference type="SUPFAM" id="SSF52172">
    <property type="entry name" value="CheY-like"/>
    <property type="match status" value="1"/>
</dbReference>
<sequence length="926" mass="104171">MTKYGLKARVYFFTIVPTIIIGIALASYFSFHRNRQLDDFVVERAINVIEPLAIATEFGMTRSNREKVKSVIDVTHRRMSPFIQSVAVFDSNNRLFATSNYQSDFGQHQIADEQAFPEDTQVEVYPKSILIRTPIWSESETAYGNMDQGKPKLLGYVSLVYNKEQALLLQFRDTVISSSIVILGIGLSFLFAYFLSKFVNEPIYNILRVVNSIRQGKLDTRINANYTGELGLLSKGIDALAESMAEYHEEMHQSIDQATSDLRETLEQIEIQNIELDIAKREAMQAAEVKSQFLANMSHELRTPLNGVIGFTRQVMKTPVTASQADYLNTIERSANNLLSIINDILDFSKLEAGEFELQKIDFDLRDSINEVLTLLMPSAHDKFLEIALIMDEDVPLSLRGDSFHYQQILTNLIGNAIKFTNNGQVRIRFTLGSLHDKSVVIHTEVSDTGIGISEQQQSQLFQAFKQADTSISREYGGTGLGLVITKKLIELMDGRIELHSEVGKGSIFSFTTHFELSPLELGEALPIEQLQQLQLAVYEPNPSSYQAIDTLCSQWQMEIESLSSTHLSSRSFYPRLLLGFSDLNQPQHLLSQIEQLRKHTDLLIVAINSCDPQVHQQALDAGADICLPKPLEHRKLAAALVADQQRQANELQAPLISSRDIVQLDIRVLAVDDNSANLKLIAAMLAEYVVDVELARNGEQAYQRCLETSYDLILMDIQMPVMDGLTAIKNIRHQGLNQRTPAIAVTAHILTGEQSSFLEQGFNDYLEKPIDDEKLQQCLNRWVNHSNFSNPQIKAETIITDFVELESDSYSHQLAMDRAQHKPDLALEMLRLLSNDFEVLRIHIAAALSGTISAQELKQHIHKLNGGCAYTGAKRLKSLSHDLETALDKNTSIEELEPELFELEDEMDKILAAQPQLEAALMKKT</sequence>
<dbReference type="InterPro" id="IPR004358">
    <property type="entry name" value="Sig_transdc_His_kin-like_C"/>
</dbReference>
<dbReference type="Pfam" id="PF00072">
    <property type="entry name" value="Response_reg"/>
    <property type="match status" value="1"/>
</dbReference>
<evidence type="ECO:0000256" key="5">
    <source>
        <dbReference type="ARBA" id="ARBA00022519"/>
    </source>
</evidence>
<feature type="domain" description="Histidine kinase" evidence="19">
    <location>
        <begin position="296"/>
        <end position="517"/>
    </location>
</feature>
<dbReference type="Gene3D" id="1.20.120.160">
    <property type="entry name" value="HPT domain"/>
    <property type="match status" value="1"/>
</dbReference>
<feature type="coiled-coil region" evidence="17">
    <location>
        <begin position="255"/>
        <end position="282"/>
    </location>
</feature>
<evidence type="ECO:0000256" key="1">
    <source>
        <dbReference type="ARBA" id="ARBA00000085"/>
    </source>
</evidence>
<dbReference type="AlphaFoldDB" id="A0A420ED64"/>
<dbReference type="InterPro" id="IPR003660">
    <property type="entry name" value="HAMP_dom"/>
</dbReference>
<dbReference type="InterPro" id="IPR036890">
    <property type="entry name" value="HATPase_C_sf"/>
</dbReference>
<feature type="modified residue" description="4-aspartylphosphate" evidence="16">
    <location>
        <position position="717"/>
    </location>
</feature>
<dbReference type="PRINTS" id="PR00344">
    <property type="entry name" value="BCTRLSENSOR"/>
</dbReference>
<dbReference type="PROSITE" id="PS50109">
    <property type="entry name" value="HIS_KIN"/>
    <property type="match status" value="1"/>
</dbReference>
<dbReference type="GO" id="GO:0005886">
    <property type="term" value="C:plasma membrane"/>
    <property type="evidence" value="ECO:0007669"/>
    <property type="project" value="UniProtKB-SubCell"/>
</dbReference>
<gene>
    <name evidence="23" type="primary">barA</name>
    <name evidence="23" type="ORF">DBZ36_09400</name>
</gene>
<dbReference type="GO" id="GO:0005524">
    <property type="term" value="F:ATP binding"/>
    <property type="evidence" value="ECO:0007669"/>
    <property type="project" value="UniProtKB-KW"/>
</dbReference>
<evidence type="ECO:0000256" key="11">
    <source>
        <dbReference type="ARBA" id="ARBA00022840"/>
    </source>
</evidence>
<feature type="transmembrane region" description="Helical" evidence="18">
    <location>
        <begin position="12"/>
        <end position="31"/>
    </location>
</feature>
<evidence type="ECO:0000256" key="7">
    <source>
        <dbReference type="ARBA" id="ARBA00022679"/>
    </source>
</evidence>
<dbReference type="InterPro" id="IPR003661">
    <property type="entry name" value="HisK_dim/P_dom"/>
</dbReference>
<evidence type="ECO:0000259" key="22">
    <source>
        <dbReference type="PROSITE" id="PS50894"/>
    </source>
</evidence>
<dbReference type="Gene3D" id="3.40.50.2300">
    <property type="match status" value="1"/>
</dbReference>
<evidence type="ECO:0000259" key="21">
    <source>
        <dbReference type="PROSITE" id="PS50885"/>
    </source>
</evidence>
<dbReference type="FunFam" id="1.10.287.130:FF:000003">
    <property type="entry name" value="Histidine kinase"/>
    <property type="match status" value="1"/>
</dbReference>